<keyword evidence="6" id="KW-0479">Metal-binding</keyword>
<dbReference type="STRING" id="282197.SAMN04488517_101126"/>
<keyword evidence="9 12" id="KW-1133">Transmembrane helix</keyword>
<dbReference type="PANTHER" id="PTHR39188">
    <property type="entry name" value="MEMBRANE-ASSOCIATED ZINC METALLOPROTEASE M50B"/>
    <property type="match status" value="1"/>
</dbReference>
<evidence type="ECO:0000256" key="3">
    <source>
        <dbReference type="ARBA" id="ARBA00007931"/>
    </source>
</evidence>
<evidence type="ECO:0000256" key="4">
    <source>
        <dbReference type="ARBA" id="ARBA00022670"/>
    </source>
</evidence>
<sequence length="225" mass="25025">MFRPTETPILTLRGPWGVPVEIAPSFLLLMFVLMGFRFEADGLIFVVLVGLSILLHEWGHAWGALVQGEPVRRVVLWGGGGFCEYRRAATARKRELMVAMGPLVNLTLWAAASLAAEWMSASAWGSDAWFGMAYHLHVFGWINLTLFALNMLPVQPLDGGQLLQLALLRVVSPRAAMRVAGVVGLVVAVLWVPAMIYVFITWGWVLFFIPSIRRHLEMAKGRPVF</sequence>
<dbReference type="GO" id="GO:0016020">
    <property type="term" value="C:membrane"/>
    <property type="evidence" value="ECO:0007669"/>
    <property type="project" value="UniProtKB-SubCell"/>
</dbReference>
<feature type="transmembrane region" description="Helical" evidence="12">
    <location>
        <begin position="96"/>
        <end position="116"/>
    </location>
</feature>
<dbReference type="RefSeq" id="WP_055681008.1">
    <property type="nucleotide sequence ID" value="NZ_CXPG01000009.1"/>
</dbReference>
<proteinExistence type="inferred from homology"/>
<keyword evidence="7" id="KW-0378">Hydrolase</keyword>
<evidence type="ECO:0000256" key="10">
    <source>
        <dbReference type="ARBA" id="ARBA00023049"/>
    </source>
</evidence>
<comment type="subcellular location">
    <subcellularLocation>
        <location evidence="2">Membrane</location>
        <topology evidence="2">Multi-pass membrane protein</topology>
    </subcellularLocation>
</comment>
<evidence type="ECO:0000256" key="12">
    <source>
        <dbReference type="SAM" id="Phobius"/>
    </source>
</evidence>
<feature type="domain" description="Peptidase M50" evidence="13">
    <location>
        <begin position="129"/>
        <end position="188"/>
    </location>
</feature>
<keyword evidence="8" id="KW-0862">Zinc</keyword>
<feature type="transmembrane region" description="Helical" evidence="12">
    <location>
        <begin position="42"/>
        <end position="65"/>
    </location>
</feature>
<evidence type="ECO:0000256" key="6">
    <source>
        <dbReference type="ARBA" id="ARBA00022723"/>
    </source>
</evidence>
<evidence type="ECO:0000256" key="5">
    <source>
        <dbReference type="ARBA" id="ARBA00022692"/>
    </source>
</evidence>
<evidence type="ECO:0000313" key="14">
    <source>
        <dbReference type="EMBL" id="CTQ31533.1"/>
    </source>
</evidence>
<evidence type="ECO:0000256" key="1">
    <source>
        <dbReference type="ARBA" id="ARBA00001947"/>
    </source>
</evidence>
<organism evidence="14 15">
    <name type="scientific">Jannaschia rubra</name>
    <dbReference type="NCBI Taxonomy" id="282197"/>
    <lineage>
        <taxon>Bacteria</taxon>
        <taxon>Pseudomonadati</taxon>
        <taxon>Pseudomonadota</taxon>
        <taxon>Alphaproteobacteria</taxon>
        <taxon>Rhodobacterales</taxon>
        <taxon>Roseobacteraceae</taxon>
        <taxon>Jannaschia</taxon>
    </lineage>
</organism>
<comment type="cofactor">
    <cofactor evidence="1">
        <name>Zn(2+)</name>
        <dbReference type="ChEBI" id="CHEBI:29105"/>
    </cofactor>
</comment>
<dbReference type="PANTHER" id="PTHR39188:SF3">
    <property type="entry name" value="STAGE IV SPORULATION PROTEIN FB"/>
    <property type="match status" value="1"/>
</dbReference>
<accession>A0A0M6XMX8</accession>
<feature type="domain" description="Peptidase M50" evidence="13">
    <location>
        <begin position="45"/>
        <end position="112"/>
    </location>
</feature>
<dbReference type="Proteomes" id="UP000048908">
    <property type="component" value="Unassembled WGS sequence"/>
</dbReference>
<comment type="similarity">
    <text evidence="3">Belongs to the peptidase M50B family.</text>
</comment>
<dbReference type="AlphaFoldDB" id="A0A0M6XMX8"/>
<evidence type="ECO:0000256" key="8">
    <source>
        <dbReference type="ARBA" id="ARBA00022833"/>
    </source>
</evidence>
<gene>
    <name evidence="14" type="ORF">JAN5088_00291</name>
</gene>
<evidence type="ECO:0000256" key="11">
    <source>
        <dbReference type="ARBA" id="ARBA00023136"/>
    </source>
</evidence>
<keyword evidence="5 12" id="KW-0812">Transmembrane</keyword>
<keyword evidence="11 12" id="KW-0472">Membrane</keyword>
<evidence type="ECO:0000256" key="7">
    <source>
        <dbReference type="ARBA" id="ARBA00022801"/>
    </source>
</evidence>
<dbReference type="GO" id="GO:0046872">
    <property type="term" value="F:metal ion binding"/>
    <property type="evidence" value="ECO:0007669"/>
    <property type="project" value="UniProtKB-KW"/>
</dbReference>
<feature type="transmembrane region" description="Helical" evidence="12">
    <location>
        <begin position="16"/>
        <end position="36"/>
    </location>
</feature>
<reference evidence="14 15" key="1">
    <citation type="submission" date="2015-07" db="EMBL/GenBank/DDBJ databases">
        <authorList>
            <person name="Noorani M."/>
        </authorList>
    </citation>
    <scope>NUCLEOTIDE SEQUENCE [LARGE SCALE GENOMIC DNA]</scope>
    <source>
        <strain evidence="14 15">CECT 5088</strain>
    </source>
</reference>
<keyword evidence="10" id="KW-0482">Metalloprotease</keyword>
<evidence type="ECO:0000259" key="13">
    <source>
        <dbReference type="Pfam" id="PF02163"/>
    </source>
</evidence>
<dbReference type="InterPro" id="IPR008915">
    <property type="entry name" value="Peptidase_M50"/>
</dbReference>
<keyword evidence="4 14" id="KW-0645">Protease</keyword>
<dbReference type="GO" id="GO:0008237">
    <property type="term" value="F:metallopeptidase activity"/>
    <property type="evidence" value="ECO:0007669"/>
    <property type="project" value="UniProtKB-KW"/>
</dbReference>
<dbReference type="GO" id="GO:0006508">
    <property type="term" value="P:proteolysis"/>
    <property type="evidence" value="ECO:0007669"/>
    <property type="project" value="UniProtKB-KW"/>
</dbReference>
<dbReference type="OrthoDB" id="9781963at2"/>
<dbReference type="Pfam" id="PF02163">
    <property type="entry name" value="Peptidase_M50"/>
    <property type="match status" value="2"/>
</dbReference>
<feature type="transmembrane region" description="Helical" evidence="12">
    <location>
        <begin position="136"/>
        <end position="154"/>
    </location>
</feature>
<protein>
    <submittedName>
        <fullName evidence="14">Zn-dependent proteases</fullName>
    </submittedName>
</protein>
<evidence type="ECO:0000313" key="15">
    <source>
        <dbReference type="Proteomes" id="UP000048908"/>
    </source>
</evidence>
<evidence type="ECO:0000256" key="2">
    <source>
        <dbReference type="ARBA" id="ARBA00004141"/>
    </source>
</evidence>
<name>A0A0M6XMX8_9RHOB</name>
<evidence type="ECO:0000256" key="9">
    <source>
        <dbReference type="ARBA" id="ARBA00022989"/>
    </source>
</evidence>
<keyword evidence="15" id="KW-1185">Reference proteome</keyword>
<dbReference type="EMBL" id="CXPG01000009">
    <property type="protein sequence ID" value="CTQ31533.1"/>
    <property type="molecule type" value="Genomic_DNA"/>
</dbReference>